<evidence type="ECO:0000313" key="7">
    <source>
        <dbReference type="EMBL" id="SET23865.1"/>
    </source>
</evidence>
<evidence type="ECO:0000313" key="8">
    <source>
        <dbReference type="Proteomes" id="UP000199181"/>
    </source>
</evidence>
<dbReference type="InterPro" id="IPR052964">
    <property type="entry name" value="Sporulation_signal_mat"/>
</dbReference>
<organism evidence="7 8">
    <name type="scientific">Stigmatella erecta</name>
    <dbReference type="NCBI Taxonomy" id="83460"/>
    <lineage>
        <taxon>Bacteria</taxon>
        <taxon>Pseudomonadati</taxon>
        <taxon>Myxococcota</taxon>
        <taxon>Myxococcia</taxon>
        <taxon>Myxococcales</taxon>
        <taxon>Cystobacterineae</taxon>
        <taxon>Archangiaceae</taxon>
        <taxon>Stigmatella</taxon>
    </lineage>
</organism>
<keyword evidence="8" id="KW-1185">Reference proteome</keyword>
<keyword evidence="4 5" id="KW-0472">Membrane</keyword>
<dbReference type="PANTHER" id="PTHR39535">
    <property type="entry name" value="SPORULATION-DELAYING PROTEIN SDPB"/>
    <property type="match status" value="1"/>
</dbReference>
<sequence>MTLRHAFSQVVRPRLVQFALAPSSPHPLGAFRIGVALILLAQTWMLSDSALALFGSKGLIQWAISEPMAAPWLPRVGTLAPVLQRFGLSADECVYGVGVLYVLSLVGLLLGWRTRLSAFVAWLTHTTLINSGGMFAYGVEIFAHISLAYCVIMPVGSAFSLDVKAGRESDAPSPLATLALRVLQFHLCLVYLSTGVEKALGQQWQDGEALWKALMQPLYGQFDFAWMASVPLLTKLVTWSTLVIEIGYPLFVWPRQTRLLWVALTLGLHLGIGLLMGLWLFSGIMAVLTFSVFGFAPLYQAWLTGREVLARSKPAIIA</sequence>
<feature type="domain" description="HTTM-like" evidence="6">
    <location>
        <begin position="20"/>
        <end position="292"/>
    </location>
</feature>
<dbReference type="InterPro" id="IPR011020">
    <property type="entry name" value="HTTM-like"/>
</dbReference>
<feature type="transmembrane region" description="Helical" evidence="5">
    <location>
        <begin position="259"/>
        <end position="278"/>
    </location>
</feature>
<dbReference type="EMBL" id="FOIJ01000002">
    <property type="protein sequence ID" value="SET23865.1"/>
    <property type="molecule type" value="Genomic_DNA"/>
</dbReference>
<reference evidence="8" key="1">
    <citation type="submission" date="2016-10" db="EMBL/GenBank/DDBJ databases">
        <authorList>
            <person name="Varghese N."/>
            <person name="Submissions S."/>
        </authorList>
    </citation>
    <scope>NUCLEOTIDE SEQUENCE [LARGE SCALE GENOMIC DNA]</scope>
    <source>
        <strain evidence="8">DSM 16858</strain>
    </source>
</reference>
<feature type="transmembrane region" description="Helical" evidence="5">
    <location>
        <begin position="93"/>
        <end position="112"/>
    </location>
</feature>
<keyword evidence="2 5" id="KW-0812">Transmembrane</keyword>
<keyword evidence="3 5" id="KW-1133">Transmembrane helix</keyword>
<dbReference type="SMART" id="SM00752">
    <property type="entry name" value="HTTM"/>
    <property type="match status" value="1"/>
</dbReference>
<evidence type="ECO:0000256" key="1">
    <source>
        <dbReference type="ARBA" id="ARBA00004127"/>
    </source>
</evidence>
<dbReference type="GO" id="GO:0012505">
    <property type="term" value="C:endomembrane system"/>
    <property type="evidence" value="ECO:0007669"/>
    <property type="project" value="UniProtKB-SubCell"/>
</dbReference>
<comment type="subcellular location">
    <subcellularLocation>
        <location evidence="1">Endomembrane system</location>
        <topology evidence="1">Multi-pass membrane protein</topology>
    </subcellularLocation>
</comment>
<dbReference type="PANTHER" id="PTHR39535:SF2">
    <property type="entry name" value="HTTM DOMAIN-CONTAINING PROTEIN"/>
    <property type="match status" value="1"/>
</dbReference>
<dbReference type="AlphaFoldDB" id="A0A1I0CVK7"/>
<feature type="transmembrane region" description="Helical" evidence="5">
    <location>
        <begin position="30"/>
        <end position="54"/>
    </location>
</feature>
<proteinExistence type="predicted"/>
<dbReference type="Proteomes" id="UP000199181">
    <property type="component" value="Unassembled WGS sequence"/>
</dbReference>
<feature type="transmembrane region" description="Helical" evidence="5">
    <location>
        <begin position="284"/>
        <end position="303"/>
    </location>
</feature>
<protein>
    <recommendedName>
        <fullName evidence="6">HTTM-like domain-containing protein</fullName>
    </recommendedName>
</protein>
<evidence type="ECO:0000256" key="4">
    <source>
        <dbReference type="ARBA" id="ARBA00023136"/>
    </source>
</evidence>
<evidence type="ECO:0000256" key="2">
    <source>
        <dbReference type="ARBA" id="ARBA00022692"/>
    </source>
</evidence>
<feature type="transmembrane region" description="Helical" evidence="5">
    <location>
        <begin position="141"/>
        <end position="163"/>
    </location>
</feature>
<name>A0A1I0CVK7_9BACT</name>
<accession>A0A1I0CVK7</accession>
<feature type="transmembrane region" description="Helical" evidence="5">
    <location>
        <begin position="224"/>
        <end position="247"/>
    </location>
</feature>
<evidence type="ECO:0000259" key="6">
    <source>
        <dbReference type="SMART" id="SM00752"/>
    </source>
</evidence>
<dbReference type="RefSeq" id="WP_245767180.1">
    <property type="nucleotide sequence ID" value="NZ_FOIJ01000002.1"/>
</dbReference>
<evidence type="ECO:0000256" key="5">
    <source>
        <dbReference type="SAM" id="Phobius"/>
    </source>
</evidence>
<gene>
    <name evidence="7" type="ORF">SAMN05443639_102274</name>
</gene>
<evidence type="ECO:0000256" key="3">
    <source>
        <dbReference type="ARBA" id="ARBA00022989"/>
    </source>
</evidence>